<evidence type="ECO:0000259" key="4">
    <source>
        <dbReference type="SMART" id="SM00856"/>
    </source>
</evidence>
<feature type="domain" description="Pectinesterase inhibitor" evidence="4">
    <location>
        <begin position="1"/>
        <end position="143"/>
    </location>
</feature>
<proteinExistence type="inferred from homology"/>
<dbReference type="PANTHER" id="PTHR35357">
    <property type="entry name" value="OS02G0537100 PROTEIN"/>
    <property type="match status" value="1"/>
</dbReference>
<evidence type="ECO:0000256" key="3">
    <source>
        <dbReference type="ARBA" id="ARBA00038471"/>
    </source>
</evidence>
<dbReference type="GO" id="GO:0005576">
    <property type="term" value="C:extracellular region"/>
    <property type="evidence" value="ECO:0007669"/>
    <property type="project" value="UniProtKB-ARBA"/>
</dbReference>
<protein>
    <recommendedName>
        <fullName evidence="4">Pectinesterase inhibitor domain-containing protein</fullName>
    </recommendedName>
</protein>
<dbReference type="NCBIfam" id="TIGR01614">
    <property type="entry name" value="PME_inhib"/>
    <property type="match status" value="1"/>
</dbReference>
<dbReference type="Gene3D" id="1.20.140.40">
    <property type="entry name" value="Invertase/pectin methylesterase inhibitor family protein"/>
    <property type="match status" value="1"/>
</dbReference>
<reference evidence="6" key="2">
    <citation type="submission" date="2018-02" db="UniProtKB">
        <authorList>
            <consortium name="EnsemblPlants"/>
        </authorList>
    </citation>
    <scope>IDENTIFICATION</scope>
    <source>
        <strain evidence="6">Williams 82</strain>
    </source>
</reference>
<dbReference type="CDD" id="cd15795">
    <property type="entry name" value="PMEI-Pla_a_1_like"/>
    <property type="match status" value="1"/>
</dbReference>
<dbReference type="Gramene" id="KRH04281">
    <property type="protein sequence ID" value="KRH04281"/>
    <property type="gene ID" value="GLYMA_17G151400"/>
</dbReference>
<dbReference type="SMR" id="A0A0R0FMG9"/>
<reference evidence="5 6" key="1">
    <citation type="journal article" date="2010" name="Nature">
        <title>Genome sequence of the palaeopolyploid soybean.</title>
        <authorList>
            <person name="Schmutz J."/>
            <person name="Cannon S.B."/>
            <person name="Schlueter J."/>
            <person name="Ma J."/>
            <person name="Mitros T."/>
            <person name="Nelson W."/>
            <person name="Hyten D.L."/>
            <person name="Song Q."/>
            <person name="Thelen J.J."/>
            <person name="Cheng J."/>
            <person name="Xu D."/>
            <person name="Hellsten U."/>
            <person name="May G.D."/>
            <person name="Yu Y."/>
            <person name="Sakurai T."/>
            <person name="Umezawa T."/>
            <person name="Bhattacharyya M.K."/>
            <person name="Sandhu D."/>
            <person name="Valliyodan B."/>
            <person name="Lindquist E."/>
            <person name="Peto M."/>
            <person name="Grant D."/>
            <person name="Shu S."/>
            <person name="Goodstein D."/>
            <person name="Barry K."/>
            <person name="Futrell-Griggs M."/>
            <person name="Abernathy B."/>
            <person name="Du J."/>
            <person name="Tian Z."/>
            <person name="Zhu L."/>
            <person name="Gill N."/>
            <person name="Joshi T."/>
            <person name="Libault M."/>
            <person name="Sethuraman A."/>
            <person name="Zhang X.-C."/>
            <person name="Shinozaki K."/>
            <person name="Nguyen H.T."/>
            <person name="Wing R.A."/>
            <person name="Cregan P."/>
            <person name="Specht J."/>
            <person name="Grimwood J."/>
            <person name="Rokhsar D."/>
            <person name="Stacey G."/>
            <person name="Shoemaker R.C."/>
            <person name="Jackson S.A."/>
        </authorList>
    </citation>
    <scope>NUCLEOTIDE SEQUENCE</scope>
    <source>
        <strain evidence="6">cv. Williams 82</strain>
        <tissue evidence="5">Callus</tissue>
    </source>
</reference>
<name>A0A0R0FMG9_SOYBN</name>
<dbReference type="AlphaFoldDB" id="A0A0R0FMG9"/>
<dbReference type="EMBL" id="CM000850">
    <property type="protein sequence ID" value="KRH04281.1"/>
    <property type="molecule type" value="Genomic_DNA"/>
</dbReference>
<keyword evidence="2" id="KW-1015">Disulfide bond</keyword>
<dbReference type="SUPFAM" id="SSF101148">
    <property type="entry name" value="Plant invertase/pectin methylesterase inhibitor"/>
    <property type="match status" value="1"/>
</dbReference>
<dbReference type="PANTHER" id="PTHR35357:SF17">
    <property type="entry name" value="PECTINESTERASE INHIBITOR 12"/>
    <property type="match status" value="1"/>
</dbReference>
<dbReference type="InterPro" id="IPR035513">
    <property type="entry name" value="Invertase/methylesterase_inhib"/>
</dbReference>
<dbReference type="GO" id="GO:0004857">
    <property type="term" value="F:enzyme inhibitor activity"/>
    <property type="evidence" value="ECO:0007669"/>
    <property type="project" value="InterPro"/>
</dbReference>
<reference evidence="5" key="3">
    <citation type="submission" date="2018-07" db="EMBL/GenBank/DDBJ databases">
        <title>WGS assembly of Glycine max.</title>
        <authorList>
            <person name="Schmutz J."/>
            <person name="Cannon S."/>
            <person name="Schlueter J."/>
            <person name="Ma J."/>
            <person name="Mitros T."/>
            <person name="Nelson W."/>
            <person name="Hyten D."/>
            <person name="Song Q."/>
            <person name="Thelen J."/>
            <person name="Cheng J."/>
            <person name="Xu D."/>
            <person name="Hellsten U."/>
            <person name="May G."/>
            <person name="Yu Y."/>
            <person name="Sakurai T."/>
            <person name="Umezawa T."/>
            <person name="Bhattacharyya M."/>
            <person name="Sandhu D."/>
            <person name="Valliyodan B."/>
            <person name="Lindquist E."/>
            <person name="Peto M."/>
            <person name="Grant D."/>
            <person name="Shu S."/>
            <person name="Goodstein D."/>
            <person name="Barry K."/>
            <person name="Futrell-Griggs M."/>
            <person name="Abernathy B."/>
            <person name="Du J."/>
            <person name="Tian Z."/>
            <person name="Zhu L."/>
            <person name="Gill N."/>
            <person name="Joshi T."/>
            <person name="Libault M."/>
            <person name="Sethuraman A."/>
            <person name="Zhang X."/>
            <person name="Shinozaki K."/>
            <person name="Nguyen H."/>
            <person name="Wing R."/>
            <person name="Cregan P."/>
            <person name="Specht J."/>
            <person name="Grimwood J."/>
            <person name="Rokhsar D."/>
            <person name="Stacey G."/>
            <person name="Shoemaker R."/>
            <person name="Jackson S."/>
        </authorList>
    </citation>
    <scope>NUCLEOTIDE SEQUENCE</scope>
    <source>
        <tissue evidence="5">Callus</tissue>
    </source>
</reference>
<evidence type="ECO:0000256" key="2">
    <source>
        <dbReference type="ARBA" id="ARBA00023157"/>
    </source>
</evidence>
<dbReference type="InterPro" id="IPR034088">
    <property type="entry name" value="Pla_a_1-like"/>
</dbReference>
<dbReference type="OMA" id="WVNSIEL"/>
<organism evidence="5">
    <name type="scientific">Glycine max</name>
    <name type="common">Soybean</name>
    <name type="synonym">Glycine hispida</name>
    <dbReference type="NCBI Taxonomy" id="3847"/>
    <lineage>
        <taxon>Eukaryota</taxon>
        <taxon>Viridiplantae</taxon>
        <taxon>Streptophyta</taxon>
        <taxon>Embryophyta</taxon>
        <taxon>Tracheophyta</taxon>
        <taxon>Spermatophyta</taxon>
        <taxon>Magnoliopsida</taxon>
        <taxon>eudicotyledons</taxon>
        <taxon>Gunneridae</taxon>
        <taxon>Pentapetalae</taxon>
        <taxon>rosids</taxon>
        <taxon>fabids</taxon>
        <taxon>Fabales</taxon>
        <taxon>Fabaceae</taxon>
        <taxon>Papilionoideae</taxon>
        <taxon>50 kb inversion clade</taxon>
        <taxon>NPAAA clade</taxon>
        <taxon>indigoferoid/millettioid clade</taxon>
        <taxon>Phaseoleae</taxon>
        <taxon>Glycine</taxon>
        <taxon>Glycine subgen. Soja</taxon>
    </lineage>
</organism>
<keyword evidence="7" id="KW-1185">Reference proteome</keyword>
<comment type="similarity">
    <text evidence="3">Belongs to the PMEI family.</text>
</comment>
<evidence type="ECO:0000313" key="5">
    <source>
        <dbReference type="EMBL" id="KRH04281.1"/>
    </source>
</evidence>
<dbReference type="EnsemblPlants" id="KRH04281">
    <property type="protein sequence ID" value="KRH04281"/>
    <property type="gene ID" value="GLYMA_17G151400"/>
</dbReference>
<dbReference type="InterPro" id="IPR006501">
    <property type="entry name" value="Pectinesterase_inhib_dom"/>
</dbReference>
<evidence type="ECO:0000313" key="6">
    <source>
        <dbReference type="EnsemblPlants" id="KRH04281"/>
    </source>
</evidence>
<dbReference type="FunFam" id="1.20.140.40:FF:000002">
    <property type="entry name" value="Putative invertase inhibitor"/>
    <property type="match status" value="1"/>
</dbReference>
<dbReference type="Proteomes" id="UP000008827">
    <property type="component" value="Chromosome 17"/>
</dbReference>
<gene>
    <name evidence="5" type="ORF">GLYMA_17G151400</name>
</gene>
<keyword evidence="1" id="KW-0732">Signal</keyword>
<dbReference type="SMART" id="SM00856">
    <property type="entry name" value="PMEI"/>
    <property type="match status" value="1"/>
</dbReference>
<evidence type="ECO:0000313" key="7">
    <source>
        <dbReference type="Proteomes" id="UP000008827"/>
    </source>
</evidence>
<evidence type="ECO:0000256" key="1">
    <source>
        <dbReference type="ARBA" id="ARBA00022729"/>
    </source>
</evidence>
<sequence length="151" mass="17043">MASKIDPILEYDFCVAFLSNKWHTPPSNLKDFVVTSIQQTKSNATNMVSIISNFLKNKSFDPYVKDCLRTCFDLYSDSVSALDNAVVAFKNKDFDTASTKVSVSLDSPVACQGLFNDKKGENKSPLTKENRAYFQFSVIPFVFIQMCRIHN</sequence>
<dbReference type="InParanoid" id="A0A0R0FMG9"/>
<accession>A0A0R0FMG9</accession>
<dbReference type="FunCoup" id="A0A0R0FMG9">
    <property type="interactions" value="630"/>
</dbReference>
<dbReference type="PaxDb" id="3847-GLYMA17G16180.2"/>
<dbReference type="Pfam" id="PF04043">
    <property type="entry name" value="PMEI"/>
    <property type="match status" value="1"/>
</dbReference>